<dbReference type="PANTHER" id="PTHR43489:SF7">
    <property type="entry name" value="3-DEHYDRO-D-GULOSIDE 4-EPIMERASE-RELATED"/>
    <property type="match status" value="1"/>
</dbReference>
<gene>
    <name evidence="4" type="ORF">Spa11_21790</name>
</gene>
<organism evidence="4 5">
    <name type="scientific">Botrimarina mediterranea</name>
    <dbReference type="NCBI Taxonomy" id="2528022"/>
    <lineage>
        <taxon>Bacteria</taxon>
        <taxon>Pseudomonadati</taxon>
        <taxon>Planctomycetota</taxon>
        <taxon>Planctomycetia</taxon>
        <taxon>Pirellulales</taxon>
        <taxon>Lacipirellulaceae</taxon>
        <taxon>Botrimarina</taxon>
    </lineage>
</organism>
<dbReference type="KEGG" id="bmei:Spa11_21790"/>
<dbReference type="GO" id="GO:0016853">
    <property type="term" value="F:isomerase activity"/>
    <property type="evidence" value="ECO:0007669"/>
    <property type="project" value="UniProtKB-KW"/>
</dbReference>
<evidence type="ECO:0000256" key="2">
    <source>
        <dbReference type="SAM" id="MobiDB-lite"/>
    </source>
</evidence>
<dbReference type="EMBL" id="CP036349">
    <property type="protein sequence ID" value="QDV73980.1"/>
    <property type="molecule type" value="Genomic_DNA"/>
</dbReference>
<evidence type="ECO:0000313" key="4">
    <source>
        <dbReference type="EMBL" id="QDV73980.1"/>
    </source>
</evidence>
<proteinExistence type="predicted"/>
<dbReference type="AlphaFoldDB" id="A0A518K869"/>
<dbReference type="Gene3D" id="3.20.20.150">
    <property type="entry name" value="Divalent-metal-dependent TIM barrel enzymes"/>
    <property type="match status" value="1"/>
</dbReference>
<evidence type="ECO:0000313" key="5">
    <source>
        <dbReference type="Proteomes" id="UP000316426"/>
    </source>
</evidence>
<protein>
    <submittedName>
        <fullName evidence="4">Fructoselysine 3-epimerase</fullName>
    </submittedName>
</protein>
<dbReference type="Proteomes" id="UP000316426">
    <property type="component" value="Chromosome"/>
</dbReference>
<dbReference type="SUPFAM" id="SSF51658">
    <property type="entry name" value="Xylose isomerase-like"/>
    <property type="match status" value="1"/>
</dbReference>
<keyword evidence="5" id="KW-1185">Reference proteome</keyword>
<feature type="domain" description="Xylose isomerase-like TIM barrel" evidence="3">
    <location>
        <begin position="73"/>
        <end position="290"/>
    </location>
</feature>
<dbReference type="InterPro" id="IPR006311">
    <property type="entry name" value="TAT_signal"/>
</dbReference>
<dbReference type="Pfam" id="PF01261">
    <property type="entry name" value="AP_endonuc_2"/>
    <property type="match status" value="1"/>
</dbReference>
<accession>A0A518K869</accession>
<dbReference type="PANTHER" id="PTHR43489">
    <property type="entry name" value="ISOMERASE"/>
    <property type="match status" value="1"/>
</dbReference>
<evidence type="ECO:0000259" key="3">
    <source>
        <dbReference type="Pfam" id="PF01261"/>
    </source>
</evidence>
<sequence>MNINLSRRRFGAVIAATAAVAAAPKRAIAETSSGLSPAPTGPAPTGLGDDVKTFRKAVKWGMIDIDGPPLDKFQLCQELGYDGMELISPGQPPIDELRAAVAQTGMPIHGLVNERHWQVRLSAPDQATRDAARAILEQAIRDAHAMGGFTVLLVPGVVNEEANHDQVWKRSVAEIKKVLPLASLLGVRVLIENVWNGFCETPEQLRDYLDEIDSPWVGSYYDIGNSQKFSASENWIRVLGSRIVKLDVKDWGVTAGFCKIGDGDVNWAAVREALAEINFSGWCTAEVTGGGRDELADISRRMDQVLLG</sequence>
<dbReference type="InterPro" id="IPR036237">
    <property type="entry name" value="Xyl_isomerase-like_sf"/>
</dbReference>
<keyword evidence="1" id="KW-0413">Isomerase</keyword>
<reference evidence="4 5" key="1">
    <citation type="submission" date="2019-02" db="EMBL/GenBank/DDBJ databases">
        <title>Deep-cultivation of Planctomycetes and their phenomic and genomic characterization uncovers novel biology.</title>
        <authorList>
            <person name="Wiegand S."/>
            <person name="Jogler M."/>
            <person name="Boedeker C."/>
            <person name="Pinto D."/>
            <person name="Vollmers J."/>
            <person name="Rivas-Marin E."/>
            <person name="Kohn T."/>
            <person name="Peeters S.H."/>
            <person name="Heuer A."/>
            <person name="Rast P."/>
            <person name="Oberbeckmann S."/>
            <person name="Bunk B."/>
            <person name="Jeske O."/>
            <person name="Meyerdierks A."/>
            <person name="Storesund J.E."/>
            <person name="Kallscheuer N."/>
            <person name="Luecker S."/>
            <person name="Lage O.M."/>
            <person name="Pohl T."/>
            <person name="Merkel B.J."/>
            <person name="Hornburger P."/>
            <person name="Mueller R.-W."/>
            <person name="Bruemmer F."/>
            <person name="Labrenz M."/>
            <person name="Spormann A.M."/>
            <person name="Op den Camp H."/>
            <person name="Overmann J."/>
            <person name="Amann R."/>
            <person name="Jetten M.S.M."/>
            <person name="Mascher T."/>
            <person name="Medema M.H."/>
            <person name="Devos D.P."/>
            <person name="Kaster A.-K."/>
            <person name="Ovreas L."/>
            <person name="Rohde M."/>
            <person name="Galperin M.Y."/>
            <person name="Jogler C."/>
        </authorList>
    </citation>
    <scope>NUCLEOTIDE SEQUENCE [LARGE SCALE GENOMIC DNA]</scope>
    <source>
        <strain evidence="4 5">Spa11</strain>
    </source>
</reference>
<dbReference type="InterPro" id="IPR013022">
    <property type="entry name" value="Xyl_isomerase-like_TIM-brl"/>
</dbReference>
<feature type="region of interest" description="Disordered" evidence="2">
    <location>
        <begin position="29"/>
        <end position="48"/>
    </location>
</feature>
<dbReference type="RefSeq" id="WP_145111907.1">
    <property type="nucleotide sequence ID" value="NZ_CP036349.1"/>
</dbReference>
<evidence type="ECO:0000256" key="1">
    <source>
        <dbReference type="ARBA" id="ARBA00023235"/>
    </source>
</evidence>
<name>A0A518K869_9BACT</name>
<dbReference type="InterPro" id="IPR050417">
    <property type="entry name" value="Sugar_Epim/Isomerase"/>
</dbReference>
<dbReference type="PROSITE" id="PS51318">
    <property type="entry name" value="TAT"/>
    <property type="match status" value="1"/>
</dbReference>